<proteinExistence type="predicted"/>
<keyword evidence="2" id="KW-1133">Transmembrane helix</keyword>
<comment type="caution">
    <text evidence="3">The sequence shown here is derived from an EMBL/GenBank/DDBJ whole genome shotgun (WGS) entry which is preliminary data.</text>
</comment>
<feature type="region of interest" description="Disordered" evidence="1">
    <location>
        <begin position="113"/>
        <end position="135"/>
    </location>
</feature>
<protein>
    <submittedName>
        <fullName evidence="3">Uncharacterized protein</fullName>
    </submittedName>
</protein>
<gene>
    <name evidence="3" type="ORF">CLG96_02170</name>
</gene>
<evidence type="ECO:0000313" key="4">
    <source>
        <dbReference type="Proteomes" id="UP000244162"/>
    </source>
</evidence>
<evidence type="ECO:0000256" key="2">
    <source>
        <dbReference type="SAM" id="Phobius"/>
    </source>
</evidence>
<dbReference type="EMBL" id="NWBU01000004">
    <property type="protein sequence ID" value="PTQ12971.1"/>
    <property type="molecule type" value="Genomic_DNA"/>
</dbReference>
<dbReference type="AlphaFoldDB" id="A0A2T5G1H9"/>
<dbReference type="RefSeq" id="WP_107966207.1">
    <property type="nucleotide sequence ID" value="NZ_NWBU01000004.1"/>
</dbReference>
<accession>A0A2T5G1H9</accession>
<keyword evidence="2" id="KW-0472">Membrane</keyword>
<name>A0A2T5G1H9_9SPHN</name>
<evidence type="ECO:0000313" key="3">
    <source>
        <dbReference type="EMBL" id="PTQ12971.1"/>
    </source>
</evidence>
<organism evidence="3 4">
    <name type="scientific">Sphingomonas oleivorans</name>
    <dbReference type="NCBI Taxonomy" id="1735121"/>
    <lineage>
        <taxon>Bacteria</taxon>
        <taxon>Pseudomonadati</taxon>
        <taxon>Pseudomonadota</taxon>
        <taxon>Alphaproteobacteria</taxon>
        <taxon>Sphingomonadales</taxon>
        <taxon>Sphingomonadaceae</taxon>
        <taxon>Sphingomonas</taxon>
    </lineage>
</organism>
<feature type="transmembrane region" description="Helical" evidence="2">
    <location>
        <begin position="6"/>
        <end position="25"/>
    </location>
</feature>
<keyword evidence="4" id="KW-1185">Reference proteome</keyword>
<reference evidence="3 4" key="1">
    <citation type="submission" date="2017-09" db="EMBL/GenBank/DDBJ databases">
        <title>Sphingomonas panjinensis sp.nov., isolated from oil-contaminated soil.</title>
        <authorList>
            <person name="Wang L."/>
            <person name="Chen L."/>
        </authorList>
    </citation>
    <scope>NUCLEOTIDE SEQUENCE [LARGE SCALE GENOMIC DNA]</scope>
    <source>
        <strain evidence="3 4">FW-11</strain>
    </source>
</reference>
<keyword evidence="2" id="KW-0812">Transmembrane</keyword>
<sequence length="135" mass="14638">MSLILRRLWPYLLGGALLIGAYLWIDQRAYRRGYAASEAAHARAAAKAIAIMRKAEAAISMLNGRVAAAQSAQQIEIREIYREVPRIITRPIYRTQCVDGDGVRLLDRARANANREPAGEPAGAAAGSAADAARH</sequence>
<evidence type="ECO:0000256" key="1">
    <source>
        <dbReference type="SAM" id="MobiDB-lite"/>
    </source>
</evidence>
<dbReference type="OrthoDB" id="7586293at2"/>
<dbReference type="Proteomes" id="UP000244162">
    <property type="component" value="Unassembled WGS sequence"/>
</dbReference>